<accession>A0ABQ4C5J8</accession>
<evidence type="ECO:0000313" key="2">
    <source>
        <dbReference type="EMBL" id="GIF58053.1"/>
    </source>
</evidence>
<dbReference type="InterPro" id="IPR004323">
    <property type="entry name" value="Ion_tolerance_CutA"/>
</dbReference>
<evidence type="ECO:0000313" key="3">
    <source>
        <dbReference type="Proteomes" id="UP000624325"/>
    </source>
</evidence>
<dbReference type="InterPro" id="IPR015867">
    <property type="entry name" value="N-reg_PII/ATP_PRibTrfase_C"/>
</dbReference>
<dbReference type="PANTHER" id="PTHR23419">
    <property type="entry name" value="DIVALENT CATION TOLERANCE CUTA-RELATED"/>
    <property type="match status" value="1"/>
</dbReference>
<dbReference type="PANTHER" id="PTHR23419:SF8">
    <property type="entry name" value="FI09726P"/>
    <property type="match status" value="1"/>
</dbReference>
<dbReference type="RefSeq" id="WP_203704397.1">
    <property type="nucleotide sequence ID" value="NZ_BAAALU010000015.1"/>
</dbReference>
<dbReference type="Pfam" id="PF03091">
    <property type="entry name" value="CutA1"/>
    <property type="match status" value="1"/>
</dbReference>
<name>A0ABQ4C5J8_9ACTN</name>
<dbReference type="SUPFAM" id="SSF54913">
    <property type="entry name" value="GlnB-like"/>
    <property type="match status" value="1"/>
</dbReference>
<dbReference type="Gene3D" id="3.30.70.120">
    <property type="match status" value="1"/>
</dbReference>
<organism evidence="2 3">
    <name type="scientific">Asanoa iriomotensis</name>
    <dbReference type="NCBI Taxonomy" id="234613"/>
    <lineage>
        <taxon>Bacteria</taxon>
        <taxon>Bacillati</taxon>
        <taxon>Actinomycetota</taxon>
        <taxon>Actinomycetes</taxon>
        <taxon>Micromonosporales</taxon>
        <taxon>Micromonosporaceae</taxon>
        <taxon>Asanoa</taxon>
    </lineage>
</organism>
<sequence length="112" mass="12637">MPEQVCEVVITAPDPNWLASFARELVDLRLCAGGHTINEISSVFRWRGEVNEVQEARVALHTRTAHVSEIVRLTNERHPYEVPCVVAWPIESGNPTYISWIISETREPGSQS</sequence>
<protein>
    <submittedName>
        <fullName evidence="2">Divalent-cation tolerance protein CutA</fullName>
    </submittedName>
</protein>
<dbReference type="EMBL" id="BONC01000029">
    <property type="protein sequence ID" value="GIF58053.1"/>
    <property type="molecule type" value="Genomic_DNA"/>
</dbReference>
<keyword evidence="3" id="KW-1185">Reference proteome</keyword>
<reference evidence="2 3" key="1">
    <citation type="submission" date="2021-01" db="EMBL/GenBank/DDBJ databases">
        <title>Whole genome shotgun sequence of Asanoa iriomotensis NBRC 100142.</title>
        <authorList>
            <person name="Komaki H."/>
            <person name="Tamura T."/>
        </authorList>
    </citation>
    <scope>NUCLEOTIDE SEQUENCE [LARGE SCALE GENOMIC DNA]</scope>
    <source>
        <strain evidence="2 3">NBRC 100142</strain>
    </source>
</reference>
<comment type="similarity">
    <text evidence="1">Belongs to the CutA family.</text>
</comment>
<proteinExistence type="inferred from homology"/>
<comment type="caution">
    <text evidence="2">The sequence shown here is derived from an EMBL/GenBank/DDBJ whole genome shotgun (WGS) entry which is preliminary data.</text>
</comment>
<gene>
    <name evidence="2" type="primary">cutA</name>
    <name evidence="2" type="ORF">Air01nite_41480</name>
</gene>
<evidence type="ECO:0000256" key="1">
    <source>
        <dbReference type="ARBA" id="ARBA00010169"/>
    </source>
</evidence>
<dbReference type="Proteomes" id="UP000624325">
    <property type="component" value="Unassembled WGS sequence"/>
</dbReference>
<dbReference type="InterPro" id="IPR011322">
    <property type="entry name" value="N-reg_PII-like_a/b"/>
</dbReference>